<dbReference type="KEGG" id="ngf:FRF71_10515"/>
<gene>
    <name evidence="8" type="ORF">FRF71_10515</name>
</gene>
<dbReference type="EMBL" id="CP042345">
    <property type="protein sequence ID" value="QEA17557.1"/>
    <property type="molecule type" value="Genomic_DNA"/>
</dbReference>
<protein>
    <submittedName>
        <fullName evidence="8">MATE family efflux transporter</fullName>
    </submittedName>
</protein>
<keyword evidence="3" id="KW-1003">Cell membrane</keyword>
<evidence type="ECO:0000313" key="8">
    <source>
        <dbReference type="EMBL" id="QEA17557.1"/>
    </source>
</evidence>
<sequence length="438" mass="44249">MLRSGPILPTLTRLSLPNLIALCSATIVSIAETAYVGRLGVASLGGIALAFPVFMLMQMLSAGAMGGTVSGAISRALGAGDAAAARGLALTALALGVGFGLLLNLIVLTLGPAVFRLMGGHGAVLEEAVTFAHIAAFAIAGIWASNTLASIARGSGTMAVPAVILLVSGLVQVAIGGTLALGLGPAPQLGIAGVAIGQLVAFWGAALALLVYLLSPRSRLRLTFAASLLSAARAREIMRIGWIAMLSPLLSVSTVLVLTSLVAQFGPEALAGYGIGVRLEFLLIPIAFSVGVASVPMVGTAMGAGDVPRARAVAWTAGAMAATALGVLGAVVAVMPWLWVDLFTADPVVRQTAYQYLVIAGIGFPFFGLGLCLYFGSQGAGRVGGAIGAQAIRLGMVVIGGWLLAHAGLPLWSVFALSVSAMIAMGLATALFVKLTRW</sequence>
<feature type="transmembrane region" description="Helical" evidence="7">
    <location>
        <begin position="313"/>
        <end position="339"/>
    </location>
</feature>
<dbReference type="Pfam" id="PF01554">
    <property type="entry name" value="MatE"/>
    <property type="match status" value="2"/>
</dbReference>
<feature type="transmembrane region" description="Helical" evidence="7">
    <location>
        <begin position="354"/>
        <end position="376"/>
    </location>
</feature>
<evidence type="ECO:0000256" key="2">
    <source>
        <dbReference type="ARBA" id="ARBA00022448"/>
    </source>
</evidence>
<evidence type="ECO:0000256" key="6">
    <source>
        <dbReference type="ARBA" id="ARBA00023136"/>
    </source>
</evidence>
<comment type="subcellular location">
    <subcellularLocation>
        <location evidence="1">Cell inner membrane</location>
        <topology evidence="1">Multi-pass membrane protein</topology>
    </subcellularLocation>
</comment>
<keyword evidence="2" id="KW-0813">Transport</keyword>
<dbReference type="Proteomes" id="UP000321172">
    <property type="component" value="Chromosome"/>
</dbReference>
<keyword evidence="5 7" id="KW-1133">Transmembrane helix</keyword>
<evidence type="ECO:0000256" key="1">
    <source>
        <dbReference type="ARBA" id="ARBA00004429"/>
    </source>
</evidence>
<dbReference type="GO" id="GO:0015297">
    <property type="term" value="F:antiporter activity"/>
    <property type="evidence" value="ECO:0007669"/>
    <property type="project" value="InterPro"/>
</dbReference>
<dbReference type="PIRSF" id="PIRSF006603">
    <property type="entry name" value="DinF"/>
    <property type="match status" value="1"/>
</dbReference>
<feature type="transmembrane region" description="Helical" evidence="7">
    <location>
        <begin position="282"/>
        <end position="301"/>
    </location>
</feature>
<keyword evidence="4 7" id="KW-0812">Transmembrane</keyword>
<keyword evidence="6 7" id="KW-0472">Membrane</keyword>
<dbReference type="InterPro" id="IPR002528">
    <property type="entry name" value="MATE_fam"/>
</dbReference>
<evidence type="ECO:0000256" key="4">
    <source>
        <dbReference type="ARBA" id="ARBA00022692"/>
    </source>
</evidence>
<feature type="transmembrane region" description="Helical" evidence="7">
    <location>
        <begin position="87"/>
        <end position="111"/>
    </location>
</feature>
<dbReference type="InterPro" id="IPR052031">
    <property type="entry name" value="Membrane_Transporter-Flippase"/>
</dbReference>
<dbReference type="OrthoDB" id="9806302at2"/>
<feature type="transmembrane region" description="Helical" evidence="7">
    <location>
        <begin position="43"/>
        <end position="66"/>
    </location>
</feature>
<dbReference type="GO" id="GO:0042910">
    <property type="term" value="F:xenobiotic transmembrane transporter activity"/>
    <property type="evidence" value="ECO:0007669"/>
    <property type="project" value="InterPro"/>
</dbReference>
<proteinExistence type="predicted"/>
<feature type="transmembrane region" description="Helical" evidence="7">
    <location>
        <begin position="12"/>
        <end position="31"/>
    </location>
</feature>
<evidence type="ECO:0000313" key="9">
    <source>
        <dbReference type="Proteomes" id="UP000321172"/>
    </source>
</evidence>
<feature type="transmembrane region" description="Helical" evidence="7">
    <location>
        <begin position="240"/>
        <end position="262"/>
    </location>
</feature>
<feature type="transmembrane region" description="Helical" evidence="7">
    <location>
        <begin position="189"/>
        <end position="214"/>
    </location>
</feature>
<dbReference type="PANTHER" id="PTHR43549:SF3">
    <property type="entry name" value="MULTIDRUG RESISTANCE PROTEIN YPNP-RELATED"/>
    <property type="match status" value="1"/>
</dbReference>
<organism evidence="8 9">
    <name type="scientific">Novosphingobium ginsenosidimutans</name>
    <dbReference type="NCBI Taxonomy" id="1176536"/>
    <lineage>
        <taxon>Bacteria</taxon>
        <taxon>Pseudomonadati</taxon>
        <taxon>Pseudomonadota</taxon>
        <taxon>Alphaproteobacteria</taxon>
        <taxon>Sphingomonadales</taxon>
        <taxon>Sphingomonadaceae</taxon>
        <taxon>Novosphingobium</taxon>
    </lineage>
</organism>
<feature type="transmembrane region" description="Helical" evidence="7">
    <location>
        <begin position="131"/>
        <end position="151"/>
    </location>
</feature>
<evidence type="ECO:0000256" key="3">
    <source>
        <dbReference type="ARBA" id="ARBA00022475"/>
    </source>
</evidence>
<evidence type="ECO:0000256" key="5">
    <source>
        <dbReference type="ARBA" id="ARBA00022989"/>
    </source>
</evidence>
<dbReference type="GO" id="GO:0005886">
    <property type="term" value="C:plasma membrane"/>
    <property type="evidence" value="ECO:0007669"/>
    <property type="project" value="UniProtKB-SubCell"/>
</dbReference>
<dbReference type="InterPro" id="IPR048279">
    <property type="entry name" value="MdtK-like"/>
</dbReference>
<dbReference type="AlphaFoldDB" id="A0A5B8SBE2"/>
<reference evidence="8 9" key="1">
    <citation type="journal article" date="2013" name="J. Microbiol. Biotechnol.">
        <title>Novosphingobium ginsenosidimutans sp. nov., with the ability to convert ginsenoside.</title>
        <authorList>
            <person name="Kim J.K."/>
            <person name="He D."/>
            <person name="Liu Q.M."/>
            <person name="Park H.Y."/>
            <person name="Jung M.S."/>
            <person name="Yoon M.H."/>
            <person name="Kim S.C."/>
            <person name="Im W.T."/>
        </authorList>
    </citation>
    <scope>NUCLEOTIDE SEQUENCE [LARGE SCALE GENOMIC DNA]</scope>
    <source>
        <strain evidence="8 9">FW-6</strain>
    </source>
</reference>
<name>A0A5B8SBE2_9SPHN</name>
<feature type="transmembrane region" description="Helical" evidence="7">
    <location>
        <begin position="383"/>
        <end position="405"/>
    </location>
</feature>
<dbReference type="PANTHER" id="PTHR43549">
    <property type="entry name" value="MULTIDRUG RESISTANCE PROTEIN YPNP-RELATED"/>
    <property type="match status" value="1"/>
</dbReference>
<feature type="transmembrane region" description="Helical" evidence="7">
    <location>
        <begin position="411"/>
        <end position="433"/>
    </location>
</feature>
<evidence type="ECO:0000256" key="7">
    <source>
        <dbReference type="SAM" id="Phobius"/>
    </source>
</evidence>
<accession>A0A5B8SBE2</accession>
<feature type="transmembrane region" description="Helical" evidence="7">
    <location>
        <begin position="163"/>
        <end position="183"/>
    </location>
</feature>
<keyword evidence="9" id="KW-1185">Reference proteome</keyword>